<feature type="transmembrane region" description="Helical" evidence="1">
    <location>
        <begin position="45"/>
        <end position="69"/>
    </location>
</feature>
<dbReference type="STRING" id="395963.Bind_2190"/>
<sequence>MRAANEIDFWRGFALVTIFINHIPGLTFERFTFRNISLSDSAELFVFLAGWAMRLLVQGSAGSLSPFLLVMRLGSRGLSIYAAQTVLTELAIAMLAGCSILLDAPFLLDWHNASAVFLDPIRAHVGLVLLTYQLGYFNILPLYVVLTFLAPGIVLLHRIQPRLVLPLSVSIYLVVLIWGLNVPTWPDEGTWFFNPFAWQLLYVLGFLLAGQDGVGAWARRHRRLLRLLAVPIVLIGIPVALIDYAPDPIAVPEPKLFFMFDKTFLSPVPLLHSLALVALVGGLFPMIFGALPGLCRFLALLGRNSLNVFCMGSLLSLGGQIFRFVFGGRVATDAILVIFGIAIMGLVAWASEWRNRLQARSSGVSDGSADQPRSISALPG</sequence>
<reference evidence="2 3" key="2">
    <citation type="journal article" date="2010" name="J. Bacteriol.">
        <title>Complete genome sequence of Beijerinckia indica subsp. indica.</title>
        <authorList>
            <person name="Tamas I."/>
            <person name="Dedysh S.N."/>
            <person name="Liesack W."/>
            <person name="Stott M.B."/>
            <person name="Alam M."/>
            <person name="Murrell J.C."/>
            <person name="Dunfield P.F."/>
        </authorList>
    </citation>
    <scope>NUCLEOTIDE SEQUENCE [LARGE SCALE GENOMIC DNA]</scope>
    <source>
        <strain evidence="3">ATCC 9039 / DSM 1715 / NCIMB 8712</strain>
    </source>
</reference>
<evidence type="ECO:0000313" key="2">
    <source>
        <dbReference type="EMBL" id="ACB95810.1"/>
    </source>
</evidence>
<dbReference type="HOGENOM" id="CLU_041000_2_0_5"/>
<name>B2IGP9_BEII9</name>
<evidence type="ECO:0000256" key="1">
    <source>
        <dbReference type="SAM" id="Phobius"/>
    </source>
</evidence>
<keyword evidence="3" id="KW-1185">Reference proteome</keyword>
<feature type="transmembrane region" description="Helical" evidence="1">
    <location>
        <begin position="200"/>
        <end position="218"/>
    </location>
</feature>
<dbReference type="InterPro" id="IPR014550">
    <property type="entry name" value="UCP028704_OpgC"/>
</dbReference>
<protein>
    <submittedName>
        <fullName evidence="2">OpgC protein</fullName>
    </submittedName>
</protein>
<feature type="transmembrane region" description="Helical" evidence="1">
    <location>
        <begin position="225"/>
        <end position="245"/>
    </location>
</feature>
<accession>B2IGP9</accession>
<dbReference type="EMBL" id="CP001016">
    <property type="protein sequence ID" value="ACB95810.1"/>
    <property type="molecule type" value="Genomic_DNA"/>
</dbReference>
<keyword evidence="1" id="KW-1133">Transmembrane helix</keyword>
<feature type="transmembrane region" description="Helical" evidence="1">
    <location>
        <begin position="12"/>
        <end position="33"/>
    </location>
</feature>
<dbReference type="PANTHER" id="PTHR38592">
    <property type="entry name" value="BLL4819 PROTEIN"/>
    <property type="match status" value="1"/>
</dbReference>
<organism evidence="2 3">
    <name type="scientific">Beijerinckia indica subsp. indica (strain ATCC 9039 / DSM 1715 / NCIMB 8712)</name>
    <dbReference type="NCBI Taxonomy" id="395963"/>
    <lineage>
        <taxon>Bacteria</taxon>
        <taxon>Pseudomonadati</taxon>
        <taxon>Pseudomonadota</taxon>
        <taxon>Alphaproteobacteria</taxon>
        <taxon>Hyphomicrobiales</taxon>
        <taxon>Beijerinckiaceae</taxon>
        <taxon>Beijerinckia</taxon>
    </lineage>
</organism>
<feature type="transmembrane region" description="Helical" evidence="1">
    <location>
        <begin position="136"/>
        <end position="156"/>
    </location>
</feature>
<dbReference type="PANTHER" id="PTHR38592:SF3">
    <property type="entry name" value="BLL4819 PROTEIN"/>
    <property type="match status" value="1"/>
</dbReference>
<dbReference type="OrthoDB" id="9775975at2"/>
<feature type="transmembrane region" description="Helical" evidence="1">
    <location>
        <begin position="163"/>
        <end position="180"/>
    </location>
</feature>
<keyword evidence="1" id="KW-0812">Transmembrane</keyword>
<feature type="transmembrane region" description="Helical" evidence="1">
    <location>
        <begin position="270"/>
        <end position="294"/>
    </location>
</feature>
<gene>
    <name evidence="2" type="ordered locus">Bind_2190</name>
</gene>
<dbReference type="RefSeq" id="WP_012385165.1">
    <property type="nucleotide sequence ID" value="NC_010581.1"/>
</dbReference>
<dbReference type="AlphaFoldDB" id="B2IGP9"/>
<dbReference type="eggNOG" id="COG4645">
    <property type="taxonomic scope" value="Bacteria"/>
</dbReference>
<keyword evidence="1" id="KW-0472">Membrane</keyword>
<dbReference type="PIRSF" id="PIRSF028704">
    <property type="entry name" value="UPC028704"/>
    <property type="match status" value="1"/>
</dbReference>
<dbReference type="KEGG" id="bid:Bind_2190"/>
<feature type="transmembrane region" description="Helical" evidence="1">
    <location>
        <begin position="81"/>
        <end position="102"/>
    </location>
</feature>
<reference evidence="3" key="1">
    <citation type="submission" date="2008-03" db="EMBL/GenBank/DDBJ databases">
        <title>Complete sequence of chromosome of Beijerinckia indica subsp. indica ATCC 9039.</title>
        <authorList>
            <consortium name="US DOE Joint Genome Institute"/>
            <person name="Copeland A."/>
            <person name="Lucas S."/>
            <person name="Lapidus A."/>
            <person name="Glavina del Rio T."/>
            <person name="Dalin E."/>
            <person name="Tice H."/>
            <person name="Bruce D."/>
            <person name="Goodwin L."/>
            <person name="Pitluck S."/>
            <person name="LaButti K."/>
            <person name="Schmutz J."/>
            <person name="Larimer F."/>
            <person name="Land M."/>
            <person name="Hauser L."/>
            <person name="Kyrpides N."/>
            <person name="Mikhailova N."/>
            <person name="Dunfield P.F."/>
            <person name="Dedysh S.N."/>
            <person name="Liesack W."/>
            <person name="Saw J.H."/>
            <person name="Alam M."/>
            <person name="Chen Y."/>
            <person name="Murrell J.C."/>
            <person name="Richardson P."/>
        </authorList>
    </citation>
    <scope>NUCLEOTIDE SEQUENCE [LARGE SCALE GENOMIC DNA]</scope>
    <source>
        <strain evidence="3">ATCC 9039 / DSM 1715 / NCIMB 8712</strain>
    </source>
</reference>
<dbReference type="Proteomes" id="UP000001695">
    <property type="component" value="Chromosome"/>
</dbReference>
<feature type="transmembrane region" description="Helical" evidence="1">
    <location>
        <begin position="332"/>
        <end position="350"/>
    </location>
</feature>
<proteinExistence type="predicted"/>
<dbReference type="Pfam" id="PF10129">
    <property type="entry name" value="OpgC_C"/>
    <property type="match status" value="1"/>
</dbReference>
<evidence type="ECO:0000313" key="3">
    <source>
        <dbReference type="Proteomes" id="UP000001695"/>
    </source>
</evidence>
<feature type="transmembrane region" description="Helical" evidence="1">
    <location>
        <begin position="306"/>
        <end position="326"/>
    </location>
</feature>